<accession>A0ABR8XES9</accession>
<name>A0ABR8XES9_9BACL</name>
<comment type="caution">
    <text evidence="1">The sequence shown here is derived from an EMBL/GenBank/DDBJ whole genome shotgun (WGS) entry which is preliminary data.</text>
</comment>
<evidence type="ECO:0000313" key="1">
    <source>
        <dbReference type="EMBL" id="MBD8027718.1"/>
    </source>
</evidence>
<dbReference type="RefSeq" id="WP_191708144.1">
    <property type="nucleotide sequence ID" value="NZ_JACSQA010000023.1"/>
</dbReference>
<gene>
    <name evidence="1" type="ORF">H9636_13770</name>
</gene>
<organism evidence="1 2">
    <name type="scientific">Ureibacillus galli</name>
    <dbReference type="NCBI Taxonomy" id="2762222"/>
    <lineage>
        <taxon>Bacteria</taxon>
        <taxon>Bacillati</taxon>
        <taxon>Bacillota</taxon>
        <taxon>Bacilli</taxon>
        <taxon>Bacillales</taxon>
        <taxon>Caryophanaceae</taxon>
        <taxon>Ureibacillus</taxon>
    </lineage>
</organism>
<dbReference type="InterPro" id="IPR029033">
    <property type="entry name" value="His_PPase_superfam"/>
</dbReference>
<dbReference type="Proteomes" id="UP000640930">
    <property type="component" value="Unassembled WGS sequence"/>
</dbReference>
<dbReference type="CDD" id="cd07067">
    <property type="entry name" value="HP_PGM_like"/>
    <property type="match status" value="1"/>
</dbReference>
<sequence length="203" mass="23753">MGNRVIVHLIRHEKTDGNMKRKYVGWTDESIISKEQHFNIPIQANEVYGSDLRRCKETAHLYFPNANYYSDKNLREIHFGDFEMKTYEQLKDNPIYQKWIEDPVSVTPPNGEHYLDFNKRILQGFQQIVSKNGQYTFIVHGGVIRAILSLFSPKMESFQQIAVSHRTIYSLSWVHIKDVEEGRRCESLSVVPIMEKENLSSKS</sequence>
<dbReference type="SUPFAM" id="SSF53254">
    <property type="entry name" value="Phosphoglycerate mutase-like"/>
    <property type="match status" value="1"/>
</dbReference>
<dbReference type="EMBL" id="JACSQA010000023">
    <property type="protein sequence ID" value="MBD8027718.1"/>
    <property type="molecule type" value="Genomic_DNA"/>
</dbReference>
<protein>
    <submittedName>
        <fullName evidence="1">Histidine phosphatase family protein</fullName>
    </submittedName>
</protein>
<reference evidence="1 2" key="1">
    <citation type="submission" date="2020-08" db="EMBL/GenBank/DDBJ databases">
        <title>A Genomic Blueprint of the Chicken Gut Microbiome.</title>
        <authorList>
            <person name="Gilroy R."/>
            <person name="Ravi A."/>
            <person name="Getino M."/>
            <person name="Pursley I."/>
            <person name="Horton D.L."/>
            <person name="Alikhan N.-F."/>
            <person name="Baker D."/>
            <person name="Gharbi K."/>
            <person name="Hall N."/>
            <person name="Watson M."/>
            <person name="Adriaenssens E.M."/>
            <person name="Foster-Nyarko E."/>
            <person name="Jarju S."/>
            <person name="Secka A."/>
            <person name="Antonio M."/>
            <person name="Oren A."/>
            <person name="Chaudhuri R."/>
            <person name="La Ragione R.M."/>
            <person name="Hildebrand F."/>
            <person name="Pallen M.J."/>
        </authorList>
    </citation>
    <scope>NUCLEOTIDE SEQUENCE [LARGE SCALE GENOMIC DNA]</scope>
    <source>
        <strain evidence="1 2">Re31</strain>
    </source>
</reference>
<dbReference type="PANTHER" id="PTHR48100">
    <property type="entry name" value="BROAD-SPECIFICITY PHOSPHATASE YOR283W-RELATED"/>
    <property type="match status" value="1"/>
</dbReference>
<dbReference type="Pfam" id="PF00300">
    <property type="entry name" value="His_Phos_1"/>
    <property type="match status" value="1"/>
</dbReference>
<dbReference type="Gene3D" id="3.40.50.1240">
    <property type="entry name" value="Phosphoglycerate mutase-like"/>
    <property type="match status" value="1"/>
</dbReference>
<dbReference type="PANTHER" id="PTHR48100:SF1">
    <property type="entry name" value="HISTIDINE PHOSPHATASE FAMILY PROTEIN-RELATED"/>
    <property type="match status" value="1"/>
</dbReference>
<proteinExistence type="predicted"/>
<dbReference type="InterPro" id="IPR013078">
    <property type="entry name" value="His_Pase_superF_clade-1"/>
</dbReference>
<evidence type="ECO:0000313" key="2">
    <source>
        <dbReference type="Proteomes" id="UP000640930"/>
    </source>
</evidence>
<keyword evidence="2" id="KW-1185">Reference proteome</keyword>
<dbReference type="InterPro" id="IPR050275">
    <property type="entry name" value="PGM_Phosphatase"/>
</dbReference>